<keyword evidence="1" id="KW-0472">Membrane</keyword>
<keyword evidence="1" id="KW-0812">Transmembrane</keyword>
<evidence type="ECO:0000313" key="3">
    <source>
        <dbReference type="Proteomes" id="UP001597351"/>
    </source>
</evidence>
<dbReference type="InterPro" id="IPR007795">
    <property type="entry name" value="T7SS_EccB"/>
</dbReference>
<proteinExistence type="predicted"/>
<sequence>MATKKDLVEAYSFSRRRLVTAFVSGAPGGREVEPARPGRSVVGGLALGVLLIAGAAIAGVFTTNVDPAWAEQPGLVISKEEAEVFVITDASSSPVLHPILNITSAKLILGADVEPQVIPEEYIAEETIGSDLGIFGAPYDVPDVERLVETGWTACTAGDGAEGGLRLAVSGDPQVTPAAASAGTLVTVDDETWLVATSRPDSTGAVSAHRYLVPDAETPAQVVALTGIGLGTAAERVEVSREWLDLFPEGAPVSPDSFAGVTPRVGGSGEPRPGDVVTVSGTPYLTTADGELAELDPFALGVATGGETGPDYDGEAVFADEDPLVDNRWPGAGLDPVFGERCAQLESEPGRAPRVVLAQEPEGEAAAGDSSGESVWVAAGSGAFVRSGGWDVAEGGSPFVVDAKGVAYPLVGPGVGDLLGYEGYDEPVVPDSWIELFDQGVQLSQNGAFCEPSLEDGPCG</sequence>
<keyword evidence="3" id="KW-1185">Reference proteome</keyword>
<dbReference type="Gene3D" id="3.30.2390.20">
    <property type="entry name" value="Type VII secretion system EccB, repeat 1 domain"/>
    <property type="match status" value="1"/>
</dbReference>
<dbReference type="Pfam" id="PF05108">
    <property type="entry name" value="T7SS_ESX1_EccB"/>
    <property type="match status" value="1"/>
</dbReference>
<dbReference type="EMBL" id="JBHUGD010000003">
    <property type="protein sequence ID" value="MFD1947326.1"/>
    <property type="molecule type" value="Genomic_DNA"/>
</dbReference>
<feature type="transmembrane region" description="Helical" evidence="1">
    <location>
        <begin position="40"/>
        <end position="61"/>
    </location>
</feature>
<protein>
    <submittedName>
        <fullName evidence="2">Type VII secretion protein EccB</fullName>
    </submittedName>
</protein>
<dbReference type="InterPro" id="IPR044857">
    <property type="entry name" value="T7SS_EccB_R1"/>
</dbReference>
<reference evidence="3" key="1">
    <citation type="journal article" date="2019" name="Int. J. Syst. Evol. Microbiol.">
        <title>The Global Catalogue of Microorganisms (GCM) 10K type strain sequencing project: providing services to taxonomists for standard genome sequencing and annotation.</title>
        <authorList>
            <consortium name="The Broad Institute Genomics Platform"/>
            <consortium name="The Broad Institute Genome Sequencing Center for Infectious Disease"/>
            <person name="Wu L."/>
            <person name="Ma J."/>
        </authorList>
    </citation>
    <scope>NUCLEOTIDE SEQUENCE [LARGE SCALE GENOMIC DNA]</scope>
    <source>
        <strain evidence="3">CGMCC 1.12477</strain>
    </source>
</reference>
<accession>A0ABW4TNU9</accession>
<comment type="caution">
    <text evidence="2">The sequence shown here is derived from an EMBL/GenBank/DDBJ whole genome shotgun (WGS) entry which is preliminary data.</text>
</comment>
<dbReference type="RefSeq" id="WP_343918316.1">
    <property type="nucleotide sequence ID" value="NZ_BAAAJT010000002.1"/>
</dbReference>
<gene>
    <name evidence="2" type="ORF">ACFSDE_11030</name>
</gene>
<dbReference type="PANTHER" id="PTHR40765">
    <property type="entry name" value="ESX-2 SECRETION SYSTEM ATPASE ECCB2"/>
    <property type="match status" value="1"/>
</dbReference>
<name>A0ABW4TNU9_9ACTN</name>
<organism evidence="2 3">
    <name type="scientific">Nocardioides aestuarii</name>
    <dbReference type="NCBI Taxonomy" id="252231"/>
    <lineage>
        <taxon>Bacteria</taxon>
        <taxon>Bacillati</taxon>
        <taxon>Actinomycetota</taxon>
        <taxon>Actinomycetes</taxon>
        <taxon>Propionibacteriales</taxon>
        <taxon>Nocardioidaceae</taxon>
        <taxon>Nocardioides</taxon>
    </lineage>
</organism>
<dbReference type="Proteomes" id="UP001597351">
    <property type="component" value="Unassembled WGS sequence"/>
</dbReference>
<evidence type="ECO:0000313" key="2">
    <source>
        <dbReference type="EMBL" id="MFD1947326.1"/>
    </source>
</evidence>
<evidence type="ECO:0000256" key="1">
    <source>
        <dbReference type="SAM" id="Phobius"/>
    </source>
</evidence>
<keyword evidence="1" id="KW-1133">Transmembrane helix</keyword>
<dbReference type="PANTHER" id="PTHR40765:SF2">
    <property type="entry name" value="ESX-2 SECRETION SYSTEM ATPASE ECCB2"/>
    <property type="match status" value="1"/>
</dbReference>